<sequence>MHDQFGTRQQAVQTRLQQVGADALILFPSRNLQYLTGFYETPSERHFLYILPAVGESHAVVPALAVEQFTTTVANIEIDIHSWDDATGPDAALSQAVTALSLADGHLLVDDSLWARFTHHLREIAHEATFGLASEVLSDIRMRKDAAERDALRRAGAAADQALETIRSLGSDAIGLTETELAHTIETELTAAGGSGVSFETIVGSGPNGAMPHRSHSDRVIQPGDPVVLDFGTRVDGYPSDQTRTVVFAGEPTAEFKTVHKLVKQAQQAAVAAVSPGMTAGEVDAAARDRIEAGGYGEQFIHRTGHGVGLEVHEAPDIVSGSDTVLEPGMVFSIEPGVYLKGQFGVRIEDLVVVTEDGCERLNTTDRGWDC</sequence>
<evidence type="ECO:0000259" key="3">
    <source>
        <dbReference type="Pfam" id="PF00557"/>
    </source>
</evidence>
<dbReference type="PANTHER" id="PTHR46112:SF3">
    <property type="entry name" value="AMINOPEPTIDASE YPDF"/>
    <property type="match status" value="1"/>
</dbReference>
<dbReference type="GO" id="GO:0016787">
    <property type="term" value="F:hydrolase activity"/>
    <property type="evidence" value="ECO:0007669"/>
    <property type="project" value="UniProtKB-KW"/>
</dbReference>
<dbReference type="SUPFAM" id="SSF55920">
    <property type="entry name" value="Creatinase/aminopeptidase"/>
    <property type="match status" value="1"/>
</dbReference>
<evidence type="ECO:0000256" key="2">
    <source>
        <dbReference type="ARBA" id="ARBA00022801"/>
    </source>
</evidence>
<dbReference type="GO" id="GO:0046872">
    <property type="term" value="F:metal ion binding"/>
    <property type="evidence" value="ECO:0007669"/>
    <property type="project" value="UniProtKB-KW"/>
</dbReference>
<accession>A0AAE3FYE5</accession>
<keyword evidence="2" id="KW-0378">Hydrolase</keyword>
<dbReference type="InterPro" id="IPR050659">
    <property type="entry name" value="Peptidase_M24B"/>
</dbReference>
<feature type="domain" description="Creatinase N-terminal" evidence="4">
    <location>
        <begin position="8"/>
        <end position="142"/>
    </location>
</feature>
<dbReference type="Proteomes" id="UP001203207">
    <property type="component" value="Unassembled WGS sequence"/>
</dbReference>
<dbReference type="InterPro" id="IPR000587">
    <property type="entry name" value="Creatinase_N"/>
</dbReference>
<dbReference type="EMBL" id="JAKRVX010000004">
    <property type="protein sequence ID" value="MCL9817599.1"/>
    <property type="molecule type" value="Genomic_DNA"/>
</dbReference>
<dbReference type="PANTHER" id="PTHR46112">
    <property type="entry name" value="AMINOPEPTIDASE"/>
    <property type="match status" value="1"/>
</dbReference>
<dbReference type="PRINTS" id="PR00599">
    <property type="entry name" value="MAPEPTIDASE"/>
</dbReference>
<dbReference type="InterPro" id="IPR036005">
    <property type="entry name" value="Creatinase/aminopeptidase-like"/>
</dbReference>
<feature type="domain" description="Peptidase M24" evidence="3">
    <location>
        <begin position="151"/>
        <end position="356"/>
    </location>
</feature>
<gene>
    <name evidence="5" type="ORF">AArcSt2_11645</name>
</gene>
<dbReference type="AlphaFoldDB" id="A0AAE3FYE5"/>
<keyword evidence="6" id="KW-1185">Reference proteome</keyword>
<dbReference type="CDD" id="cd01092">
    <property type="entry name" value="APP-like"/>
    <property type="match status" value="1"/>
</dbReference>
<dbReference type="Pfam" id="PF01321">
    <property type="entry name" value="Creatinase_N"/>
    <property type="match status" value="1"/>
</dbReference>
<dbReference type="InterPro" id="IPR001714">
    <property type="entry name" value="Pept_M24_MAP"/>
</dbReference>
<reference evidence="5" key="2">
    <citation type="submission" date="2022-02" db="EMBL/GenBank/DDBJ databases">
        <authorList>
            <person name="Elcheninov A.G."/>
            <person name="Sorokin D.Y."/>
            <person name="Kublanov I.V."/>
        </authorList>
    </citation>
    <scope>NUCLEOTIDE SEQUENCE</scope>
    <source>
        <strain evidence="5">AArc-St2</strain>
    </source>
</reference>
<evidence type="ECO:0000259" key="4">
    <source>
        <dbReference type="Pfam" id="PF01321"/>
    </source>
</evidence>
<proteinExistence type="predicted"/>
<dbReference type="InterPro" id="IPR000994">
    <property type="entry name" value="Pept_M24"/>
</dbReference>
<dbReference type="InterPro" id="IPR029149">
    <property type="entry name" value="Creatin/AminoP/Spt16_N"/>
</dbReference>
<dbReference type="Pfam" id="PF00557">
    <property type="entry name" value="Peptidase_M24"/>
    <property type="match status" value="1"/>
</dbReference>
<organism evidence="5 6">
    <name type="scientific">Natronocalculus amylovorans</name>
    <dbReference type="NCBI Taxonomy" id="2917812"/>
    <lineage>
        <taxon>Archaea</taxon>
        <taxon>Methanobacteriati</taxon>
        <taxon>Methanobacteriota</taxon>
        <taxon>Stenosarchaea group</taxon>
        <taxon>Halobacteria</taxon>
        <taxon>Halobacteriales</taxon>
        <taxon>Haloferacaceae</taxon>
        <taxon>Natronocalculus</taxon>
    </lineage>
</organism>
<dbReference type="InterPro" id="IPR001131">
    <property type="entry name" value="Peptidase_M24B_aminopep-P_CS"/>
</dbReference>
<reference evidence="5" key="1">
    <citation type="journal article" date="2022" name="Syst. Appl. Microbiol.">
        <title>Natronocalculus amylovorans gen. nov., sp. nov., and Natranaeroarchaeum aerophilus sp. nov., dominant culturable amylolytic natronoarchaea from hypersaline soda lakes in southwestern Siberia.</title>
        <authorList>
            <person name="Sorokin D.Y."/>
            <person name="Elcheninov A.G."/>
            <person name="Khizhniak T.V."/>
            <person name="Koenen M."/>
            <person name="Bale N.J."/>
            <person name="Damste J.S.S."/>
            <person name="Kublanov I.V."/>
        </authorList>
    </citation>
    <scope>NUCLEOTIDE SEQUENCE</scope>
    <source>
        <strain evidence="5">AArc-St2</strain>
    </source>
</reference>
<evidence type="ECO:0000313" key="5">
    <source>
        <dbReference type="EMBL" id="MCL9817599.1"/>
    </source>
</evidence>
<protein>
    <submittedName>
        <fullName evidence="5">Xaa-Pro peptidase family protein</fullName>
    </submittedName>
</protein>
<name>A0AAE3FYE5_9EURY</name>
<keyword evidence="1" id="KW-0479">Metal-binding</keyword>
<comment type="caution">
    <text evidence="5">The sequence shown here is derived from an EMBL/GenBank/DDBJ whole genome shotgun (WGS) entry which is preliminary data.</text>
</comment>
<evidence type="ECO:0000256" key="1">
    <source>
        <dbReference type="ARBA" id="ARBA00022723"/>
    </source>
</evidence>
<evidence type="ECO:0000313" key="6">
    <source>
        <dbReference type="Proteomes" id="UP001203207"/>
    </source>
</evidence>
<dbReference type="RefSeq" id="WP_250584814.1">
    <property type="nucleotide sequence ID" value="NZ_JAKRVX010000004.1"/>
</dbReference>
<dbReference type="Gene3D" id="3.40.350.10">
    <property type="entry name" value="Creatinase/prolidase N-terminal domain"/>
    <property type="match status" value="1"/>
</dbReference>
<dbReference type="SUPFAM" id="SSF53092">
    <property type="entry name" value="Creatinase/prolidase N-terminal domain"/>
    <property type="match status" value="1"/>
</dbReference>
<dbReference type="Gene3D" id="3.90.230.10">
    <property type="entry name" value="Creatinase/methionine aminopeptidase superfamily"/>
    <property type="match status" value="1"/>
</dbReference>
<dbReference type="PROSITE" id="PS00491">
    <property type="entry name" value="PROLINE_PEPTIDASE"/>
    <property type="match status" value="1"/>
</dbReference>